<dbReference type="EMBL" id="WWCH01000001">
    <property type="protein sequence ID" value="MYM80045.1"/>
    <property type="molecule type" value="Genomic_DNA"/>
</dbReference>
<evidence type="ECO:0000259" key="18">
    <source>
        <dbReference type="Pfam" id="PF07715"/>
    </source>
</evidence>
<name>A0A505MNT2_ACIBA</name>
<keyword evidence="5" id="KW-0410">Iron transport</keyword>
<dbReference type="CDD" id="cd01347">
    <property type="entry name" value="ligand_gated_channel"/>
    <property type="match status" value="1"/>
</dbReference>
<dbReference type="GO" id="GO:0009279">
    <property type="term" value="C:cell outer membrane"/>
    <property type="evidence" value="ECO:0007669"/>
    <property type="project" value="UniProtKB-SubCell"/>
</dbReference>
<feature type="signal peptide" evidence="16">
    <location>
        <begin position="1"/>
        <end position="27"/>
    </location>
</feature>
<dbReference type="NCBIfam" id="TIGR01783">
    <property type="entry name" value="TonB-siderophor"/>
    <property type="match status" value="1"/>
</dbReference>
<evidence type="ECO:0000256" key="7">
    <source>
        <dbReference type="ARBA" id="ARBA00022729"/>
    </source>
</evidence>
<gene>
    <name evidence="19" type="ORF">ABR2091_3524</name>
    <name evidence="20" type="ORF">GSE42_19235</name>
</gene>
<accession>A0A505MNT2</accession>
<evidence type="ECO:0000256" key="11">
    <source>
        <dbReference type="ARBA" id="ARBA00023136"/>
    </source>
</evidence>
<evidence type="ECO:0000256" key="14">
    <source>
        <dbReference type="PROSITE-ProRule" id="PRU01360"/>
    </source>
</evidence>
<dbReference type="PANTHER" id="PTHR32552:SF68">
    <property type="entry name" value="FERRICHROME OUTER MEMBRANE TRANSPORTER_PHAGE RECEPTOR"/>
    <property type="match status" value="1"/>
</dbReference>
<reference evidence="20" key="3">
    <citation type="submission" date="2019-12" db="EMBL/GenBank/DDBJ databases">
        <authorList>
            <person name="Nguyen S.-T."/>
        </authorList>
    </citation>
    <scope>NUCLEOTIDE SEQUENCE</scope>
    <source>
        <strain evidence="20">DMS06669</strain>
    </source>
</reference>
<evidence type="ECO:0000256" key="12">
    <source>
        <dbReference type="ARBA" id="ARBA00023170"/>
    </source>
</evidence>
<reference evidence="19 21" key="1">
    <citation type="submission" date="2015-12" db="EMBL/GenBank/DDBJ databases">
        <authorList>
            <person name="Wibberg D."/>
        </authorList>
    </citation>
    <scope>NUCLEOTIDE SEQUENCE [LARGE SCALE GENOMIC DNA]</scope>
    <source>
        <strain evidence="19">R2091</strain>
    </source>
</reference>
<dbReference type="RefSeq" id="WP_031965480.1">
    <property type="nucleotide sequence ID" value="NZ_CAUYZO010000002.1"/>
</dbReference>
<protein>
    <submittedName>
        <fullName evidence="19">Outer membrane receptor protein, mostly Fe transport</fullName>
    </submittedName>
    <submittedName>
        <fullName evidence="20">TonB-dependent siderophore receptor</fullName>
    </submittedName>
</protein>
<dbReference type="Proteomes" id="UP000480763">
    <property type="component" value="Unassembled WGS sequence"/>
</dbReference>
<evidence type="ECO:0000256" key="4">
    <source>
        <dbReference type="ARBA" id="ARBA00022452"/>
    </source>
</evidence>
<dbReference type="PANTHER" id="PTHR32552">
    <property type="entry name" value="FERRICHROME IRON RECEPTOR-RELATED"/>
    <property type="match status" value="1"/>
</dbReference>
<sequence length="726" mass="81016">MTQRFAFSTSKTLLAVAIFTSMTTSHAEETAEQQNSTNVLPTISIQAQKENPTSYVATKANSALKSDAPLFKTAQSVSVVTREQLDQKQARTLADALEGVAGVEAGKLGRRGWDDFIIRGQTSSDSVYVDGLRIGQSSPTPSVAAEISGMDQVQILKGPASINFGLVAPGGMVNLVTKRPEAESFARASMTYGSYSLKEGTFDLNYSPNNSEKGAFRLNGRISDQDDPTDYVYFKNYYISPSYNFDLGDNTDLSVIASYQHREYIRQQGLPVIGTLKDNPNGAIDRSLYIGDPNFGKYEADVYRTGYTFKHAFDNGWNFNQNFAVQKTEMDGTAVFAQTGNNFWAKNKQGKIDYTTINRKNNSRHQIIDNLSFAIDNRFNKQFDLYGIQHDINIGFDAFQEKSDYTNDKYGYDKNSDGGLNIYNPIYDQNLELKQHVRDINRLKYLGLYLRDRIQLNDQLLLSLSGRQDWAQTQTRSLVNSSTSKQSDNAFTGSASVMYTLNDIVAPYVSYATSFTPNSGTDVNSNPFKPEKGKQVEVGMKLQSPDQRVQGAIAWYDLKRQNVVVNDSINTSEKVQRGEQLTRGIETELSAEILEGLKLTAAYTYTIDAEISKDANTSNVGKALDNIPEHAYSLSARYKFDPASKLGWYIGGGFRGETYKTMDKLDVHIPGYTVFDTEAGYDAEHWGAQLAIRNLFDKDYYAGALNENLVTLGNPRQINFTVKFNY</sequence>
<evidence type="ECO:0000256" key="3">
    <source>
        <dbReference type="ARBA" id="ARBA00022448"/>
    </source>
</evidence>
<keyword evidence="7 16" id="KW-0732">Signal</keyword>
<dbReference type="Proteomes" id="UP000066661">
    <property type="component" value="Chromosome I"/>
</dbReference>
<keyword evidence="3 14" id="KW-0813">Transport</keyword>
<comment type="subcellular location">
    <subcellularLocation>
        <location evidence="1 14">Cell outer membrane</location>
        <topology evidence="1 14">Multi-pass membrane protein</topology>
    </subcellularLocation>
</comment>
<evidence type="ECO:0000259" key="17">
    <source>
        <dbReference type="Pfam" id="PF00593"/>
    </source>
</evidence>
<dbReference type="GO" id="GO:0015891">
    <property type="term" value="P:siderophore transport"/>
    <property type="evidence" value="ECO:0007669"/>
    <property type="project" value="InterPro"/>
</dbReference>
<evidence type="ECO:0000256" key="2">
    <source>
        <dbReference type="ARBA" id="ARBA00009810"/>
    </source>
</evidence>
<evidence type="ECO:0000256" key="9">
    <source>
        <dbReference type="ARBA" id="ARBA00023065"/>
    </source>
</evidence>
<dbReference type="InterPro" id="IPR012910">
    <property type="entry name" value="Plug_dom"/>
</dbReference>
<dbReference type="EMBL" id="LN997846">
    <property type="protein sequence ID" value="CUW36881.1"/>
    <property type="molecule type" value="Genomic_DNA"/>
</dbReference>
<evidence type="ECO:0000256" key="1">
    <source>
        <dbReference type="ARBA" id="ARBA00004571"/>
    </source>
</evidence>
<feature type="domain" description="TonB-dependent receptor plug" evidence="18">
    <location>
        <begin position="70"/>
        <end position="171"/>
    </location>
</feature>
<feature type="domain" description="TonB-dependent receptor-like beta-barrel" evidence="17">
    <location>
        <begin position="245"/>
        <end position="695"/>
    </location>
</feature>
<organism evidence="20 22">
    <name type="scientific">Acinetobacter baumannii</name>
    <dbReference type="NCBI Taxonomy" id="470"/>
    <lineage>
        <taxon>Bacteria</taxon>
        <taxon>Pseudomonadati</taxon>
        <taxon>Pseudomonadota</taxon>
        <taxon>Gammaproteobacteria</taxon>
        <taxon>Moraxellales</taxon>
        <taxon>Moraxellaceae</taxon>
        <taxon>Acinetobacter</taxon>
        <taxon>Acinetobacter calcoaceticus/baumannii complex</taxon>
    </lineage>
</organism>
<keyword evidence="6 14" id="KW-0812">Transmembrane</keyword>
<evidence type="ECO:0000256" key="16">
    <source>
        <dbReference type="SAM" id="SignalP"/>
    </source>
</evidence>
<keyword evidence="10 15" id="KW-0798">TonB box</keyword>
<dbReference type="SUPFAM" id="SSF56935">
    <property type="entry name" value="Porins"/>
    <property type="match status" value="1"/>
</dbReference>
<dbReference type="InterPro" id="IPR010105">
    <property type="entry name" value="TonB_sidphr_rcpt"/>
</dbReference>
<evidence type="ECO:0000256" key="8">
    <source>
        <dbReference type="ARBA" id="ARBA00023004"/>
    </source>
</evidence>
<dbReference type="GO" id="GO:0038023">
    <property type="term" value="F:signaling receptor activity"/>
    <property type="evidence" value="ECO:0007669"/>
    <property type="project" value="InterPro"/>
</dbReference>
<dbReference type="GO" id="GO:0015344">
    <property type="term" value="F:siderophore uptake transmembrane transporter activity"/>
    <property type="evidence" value="ECO:0007669"/>
    <property type="project" value="TreeGrafter"/>
</dbReference>
<evidence type="ECO:0000256" key="15">
    <source>
        <dbReference type="RuleBase" id="RU003357"/>
    </source>
</evidence>
<dbReference type="InterPro" id="IPR036942">
    <property type="entry name" value="Beta-barrel_TonB_sf"/>
</dbReference>
<keyword evidence="11 14" id="KW-0472">Membrane</keyword>
<comment type="similarity">
    <text evidence="2 14 15">Belongs to the TonB-dependent receptor family.</text>
</comment>
<evidence type="ECO:0000256" key="10">
    <source>
        <dbReference type="ARBA" id="ARBA00023077"/>
    </source>
</evidence>
<evidence type="ECO:0000313" key="20">
    <source>
        <dbReference type="EMBL" id="MYM80045.1"/>
    </source>
</evidence>
<dbReference type="PROSITE" id="PS52016">
    <property type="entry name" value="TONB_DEPENDENT_REC_3"/>
    <property type="match status" value="1"/>
</dbReference>
<evidence type="ECO:0000313" key="19">
    <source>
        <dbReference type="EMBL" id="CUW36881.1"/>
    </source>
</evidence>
<keyword evidence="9" id="KW-0406">Ion transport</keyword>
<evidence type="ECO:0000256" key="5">
    <source>
        <dbReference type="ARBA" id="ARBA00022496"/>
    </source>
</evidence>
<proteinExistence type="inferred from homology"/>
<evidence type="ECO:0000313" key="21">
    <source>
        <dbReference type="Proteomes" id="UP000066661"/>
    </source>
</evidence>
<keyword evidence="4 14" id="KW-1134">Transmembrane beta strand</keyword>
<keyword evidence="12 20" id="KW-0675">Receptor</keyword>
<dbReference type="InterPro" id="IPR000531">
    <property type="entry name" value="Beta-barrel_TonB"/>
</dbReference>
<evidence type="ECO:0000256" key="13">
    <source>
        <dbReference type="ARBA" id="ARBA00023237"/>
    </source>
</evidence>
<reference evidence="20 22" key="2">
    <citation type="journal article" date="2017" name="Ann. Clin. Microbiol. Antimicrob.">
        <title>New eight genes identified at the clinical multidrug-resistant Acinetobacter baumannii DMS06669 strain in a Vietnam hospital.</title>
        <authorList>
            <person name="Si-Tuan N."/>
            <person name="Ngoc H.M."/>
            <person name="Hang P.T.T."/>
            <person name="Nguyen C."/>
            <person name="Van P.H."/>
            <person name="Huong N.T."/>
        </authorList>
    </citation>
    <scope>NUCLEOTIDE SEQUENCE [LARGE SCALE GENOMIC DNA]</scope>
    <source>
        <strain evidence="20 22">DMS06669</strain>
    </source>
</reference>
<keyword evidence="13 14" id="KW-0998">Cell outer membrane</keyword>
<keyword evidence="8" id="KW-0408">Iron</keyword>
<evidence type="ECO:0000313" key="22">
    <source>
        <dbReference type="Proteomes" id="UP000480763"/>
    </source>
</evidence>
<evidence type="ECO:0000256" key="6">
    <source>
        <dbReference type="ARBA" id="ARBA00022692"/>
    </source>
</evidence>
<dbReference type="InterPro" id="IPR039426">
    <property type="entry name" value="TonB-dep_rcpt-like"/>
</dbReference>
<dbReference type="Pfam" id="PF07715">
    <property type="entry name" value="Plug"/>
    <property type="match status" value="1"/>
</dbReference>
<dbReference type="Pfam" id="PF00593">
    <property type="entry name" value="TonB_dep_Rec_b-barrel"/>
    <property type="match status" value="1"/>
</dbReference>
<dbReference type="Gene3D" id="2.170.130.10">
    <property type="entry name" value="TonB-dependent receptor, plug domain"/>
    <property type="match status" value="1"/>
</dbReference>
<dbReference type="Gene3D" id="2.40.170.20">
    <property type="entry name" value="TonB-dependent receptor, beta-barrel domain"/>
    <property type="match status" value="1"/>
</dbReference>
<dbReference type="AlphaFoldDB" id="A0A505MNT2"/>
<feature type="chain" id="PRO_5043205321" evidence="16">
    <location>
        <begin position="28"/>
        <end position="726"/>
    </location>
</feature>
<dbReference type="InterPro" id="IPR037066">
    <property type="entry name" value="Plug_dom_sf"/>
</dbReference>